<evidence type="ECO:0000256" key="2">
    <source>
        <dbReference type="PIRSR" id="PIRSR617821-1"/>
    </source>
</evidence>
<feature type="binding site" evidence="3">
    <location>
        <position position="383"/>
    </location>
    <ligand>
        <name>CoA</name>
        <dbReference type="ChEBI" id="CHEBI:57287"/>
    </ligand>
</feature>
<evidence type="ECO:0000256" key="3">
    <source>
        <dbReference type="PIRSR" id="PIRSR617821-2"/>
    </source>
</evidence>
<feature type="active site" description="5-glutamyl coenzyme A thioester intermediate" evidence="2">
    <location>
        <position position="293"/>
    </location>
</feature>
<dbReference type="InterPro" id="IPR017821">
    <property type="entry name" value="Succinate_CoA_transferase"/>
</dbReference>
<dbReference type="Gene3D" id="3.30.750.70">
    <property type="entry name" value="4-hydroxybutyrate coenzyme like domains"/>
    <property type="match status" value="1"/>
</dbReference>
<feature type="domain" description="Acetyl-CoA hydrolase/transferase C-terminal" evidence="6">
    <location>
        <begin position="334"/>
        <end position="468"/>
    </location>
</feature>
<dbReference type="GO" id="GO:0006084">
    <property type="term" value="P:acetyl-CoA metabolic process"/>
    <property type="evidence" value="ECO:0007669"/>
    <property type="project" value="InterPro"/>
</dbReference>
<feature type="domain" description="Acetyl-CoA hydrolase/transferase N-terminal" evidence="5">
    <location>
        <begin position="10"/>
        <end position="221"/>
    </location>
</feature>
<dbReference type="GO" id="GO:0003986">
    <property type="term" value="F:acetyl-CoA hydrolase activity"/>
    <property type="evidence" value="ECO:0007669"/>
    <property type="project" value="TreeGrafter"/>
</dbReference>
<evidence type="ECO:0000256" key="1">
    <source>
        <dbReference type="ARBA" id="ARBA00009632"/>
    </source>
</evidence>
<dbReference type="InterPro" id="IPR038460">
    <property type="entry name" value="AcetylCoA_hyd_C_sf"/>
</dbReference>
<feature type="binding site" evidence="3">
    <location>
        <position position="363"/>
    </location>
    <ligand>
        <name>CoA</name>
        <dbReference type="ChEBI" id="CHEBI:57287"/>
    </ligand>
</feature>
<evidence type="ECO:0000256" key="4">
    <source>
        <dbReference type="SAM" id="MobiDB-lite"/>
    </source>
</evidence>
<dbReference type="NCBIfam" id="TIGR03458">
    <property type="entry name" value="YgfH_subfam"/>
    <property type="match status" value="1"/>
</dbReference>
<dbReference type="EMBL" id="AP028056">
    <property type="protein sequence ID" value="BEH02358.1"/>
    <property type="molecule type" value="Genomic_DNA"/>
</dbReference>
<dbReference type="Gene3D" id="3.40.1080.10">
    <property type="entry name" value="Glutaconate Coenzyme A-transferase"/>
    <property type="match status" value="1"/>
</dbReference>
<feature type="binding site" evidence="3">
    <location>
        <position position="387"/>
    </location>
    <ligand>
        <name>CoA</name>
        <dbReference type="ChEBI" id="CHEBI:57287"/>
    </ligand>
</feature>
<dbReference type="InterPro" id="IPR026888">
    <property type="entry name" value="AcetylCoA_hyd_C"/>
</dbReference>
<dbReference type="InterPro" id="IPR037171">
    <property type="entry name" value="NagB/RpiA_transferase-like"/>
</dbReference>
<dbReference type="AlphaFoldDB" id="A0AAN0K6X4"/>
<dbReference type="Pfam" id="PF02550">
    <property type="entry name" value="AcetylCoA_hydro"/>
    <property type="match status" value="1"/>
</dbReference>
<dbReference type="PANTHER" id="PTHR43609:SF1">
    <property type="entry name" value="ACETYL-COA HYDROLASE"/>
    <property type="match status" value="1"/>
</dbReference>
<dbReference type="InterPro" id="IPR003702">
    <property type="entry name" value="ActCoA_hydro_N"/>
</dbReference>
<dbReference type="GO" id="GO:0008775">
    <property type="term" value="F:acetate CoA-transferase activity"/>
    <property type="evidence" value="ECO:0007669"/>
    <property type="project" value="InterPro"/>
</dbReference>
<keyword evidence="7" id="KW-0378">Hydrolase</keyword>
<dbReference type="Pfam" id="PF13336">
    <property type="entry name" value="AcetylCoA_hyd_C"/>
    <property type="match status" value="1"/>
</dbReference>
<name>A0AAN0K6X4_9ACTN</name>
<dbReference type="PANTHER" id="PTHR43609">
    <property type="entry name" value="ACETYL-COA HYDROLASE"/>
    <property type="match status" value="1"/>
</dbReference>
<dbReference type="Proteomes" id="UP001431656">
    <property type="component" value="Chromosome"/>
</dbReference>
<evidence type="ECO:0000259" key="5">
    <source>
        <dbReference type="Pfam" id="PF02550"/>
    </source>
</evidence>
<organism evidence="7 8">
    <name type="scientific">Brooklawnia propionicigenes</name>
    <dbReference type="NCBI Taxonomy" id="3041175"/>
    <lineage>
        <taxon>Bacteria</taxon>
        <taxon>Bacillati</taxon>
        <taxon>Actinomycetota</taxon>
        <taxon>Actinomycetes</taxon>
        <taxon>Propionibacteriales</taxon>
        <taxon>Propionibacteriaceae</taxon>
        <taxon>Brooklawnia</taxon>
    </lineage>
</organism>
<dbReference type="FunFam" id="3.40.1080.20:FF:000001">
    <property type="entry name" value="Acetyl-CoA hydrolase Ach1"/>
    <property type="match status" value="1"/>
</dbReference>
<reference evidence="7" key="1">
    <citation type="journal article" date="2024" name="Int. J. Syst. Evol. Microbiol.">
        <title>Brooklawnia propionicigenes sp. nov., a facultatively anaerobic, propionate-producing bacterium isolated from a methanogenic reactor treating waste from cattle farms.</title>
        <authorList>
            <person name="Akita Y."/>
            <person name="Ueki A."/>
            <person name="Tonouchi A."/>
            <person name="Sugawara Y."/>
            <person name="Honma S."/>
            <person name="Kaku N."/>
            <person name="Ueki K."/>
        </authorList>
    </citation>
    <scope>NUCLEOTIDE SEQUENCE</scope>
    <source>
        <strain evidence="7">SH051</strain>
    </source>
</reference>
<dbReference type="SUPFAM" id="SSF100950">
    <property type="entry name" value="NagB/RpiA/CoA transferase-like"/>
    <property type="match status" value="2"/>
</dbReference>
<dbReference type="InterPro" id="IPR046433">
    <property type="entry name" value="ActCoA_hydro"/>
</dbReference>
<protein>
    <submittedName>
        <fullName evidence="7">Acetyl-CoA hydrolase/transferase family protein</fullName>
    </submittedName>
</protein>
<feature type="region of interest" description="Disordered" evidence="4">
    <location>
        <begin position="513"/>
        <end position="532"/>
    </location>
</feature>
<comment type="similarity">
    <text evidence="1">Belongs to the acetyl-CoA hydrolase/transferase family.</text>
</comment>
<evidence type="ECO:0000313" key="8">
    <source>
        <dbReference type="Proteomes" id="UP001431656"/>
    </source>
</evidence>
<sequence>MSARIANPAFAAKVMSAADAAALIHPGASIGFSGFTGSGYPKEIPGALAARITEARSRGEDFTIKAFTGASTAPELDGVLADTGGMAFRTPYQSDPHLRAKINDGTTNYCDIHLSHLQKLINMGFFGSLDFAVIEATAITEEGDIIPSSSIGNNRTYLDIADKIIIEVNSWQTDDLYGLHDVYYGMDIKARREPIPINHPGDIIGRPTFRVDPSKVVAVVETNDPDRNTPFKPLDDDSRAIAAHLLNFFDMEVKAHRMPSTLWPLQSGVGNIANAVLAGLMDAPYEHMTSYTEVIQDGMIELIDAGKIDVASATAFSLSPTMAHHMNDHAKEYHGKIILRPQDVSNHPEVIRRQFVIATNGMIEADIYGNVNSTHIMGTKMMNGIGGSGDFARNAGYSIFVSPSLAKGGNISAIVPMVSHVDHTEHDVMVIITEQGLADLRGLAPRQRVKLIIENCAHPDYREQLWDYYKEALSVSKGIHTPHVLSKALSWHENLLETGTMKIDKAAGAAGPAARAQSASQEAAEKAAGAAEEAKKAAAQAADAADRATAAAAAAKDAAVK</sequence>
<keyword evidence="8" id="KW-1185">Reference proteome</keyword>
<dbReference type="Gene3D" id="3.40.1080.20">
    <property type="entry name" value="Acetyl-CoA hydrolase/transferase C-terminal domain"/>
    <property type="match status" value="1"/>
</dbReference>
<feature type="binding site" evidence="3">
    <location>
        <position position="407"/>
    </location>
    <ligand>
        <name>CoA</name>
        <dbReference type="ChEBI" id="CHEBI:57287"/>
    </ligand>
</feature>
<evidence type="ECO:0000259" key="6">
    <source>
        <dbReference type="Pfam" id="PF13336"/>
    </source>
</evidence>
<dbReference type="GO" id="GO:0006083">
    <property type="term" value="P:acetate metabolic process"/>
    <property type="evidence" value="ECO:0007669"/>
    <property type="project" value="InterPro"/>
</dbReference>
<accession>A0AAN0K6X4</accession>
<gene>
    <name evidence="7" type="ORF">brsh051_16390</name>
</gene>
<dbReference type="KEGG" id="broo:brsh051_16390"/>
<evidence type="ECO:0000313" key="7">
    <source>
        <dbReference type="EMBL" id="BEH02358.1"/>
    </source>
</evidence>
<proteinExistence type="inferred from homology"/>